<comment type="caution">
    <text evidence="1">The sequence shown here is derived from an EMBL/GenBank/DDBJ whole genome shotgun (WGS) entry which is preliminary data.</text>
</comment>
<sequence>AAAREALVKAQAVLEAADAECLQLAKDFEVLQQLEAAAPAMVAELAATQGADPARASELSQQLLKCSQDSMAQASAVAGTAAMRQPRRMAGKQEPAVISAAASARLDGKRPKETTLQGFWPDASRKVLKSAVGEKLFGLPCQGAEEAARSSQMPSTAVASVVVHGAVSHEGGMRHR</sequence>
<keyword evidence="2" id="KW-1185">Reference proteome</keyword>
<gene>
    <name evidence="1" type="ORF">PCOR1329_LOCUS27170</name>
</gene>
<accession>A0ABN9S755</accession>
<evidence type="ECO:0000313" key="2">
    <source>
        <dbReference type="Proteomes" id="UP001189429"/>
    </source>
</evidence>
<name>A0ABN9S755_9DINO</name>
<organism evidence="1 2">
    <name type="scientific">Prorocentrum cordatum</name>
    <dbReference type="NCBI Taxonomy" id="2364126"/>
    <lineage>
        <taxon>Eukaryota</taxon>
        <taxon>Sar</taxon>
        <taxon>Alveolata</taxon>
        <taxon>Dinophyceae</taxon>
        <taxon>Prorocentrales</taxon>
        <taxon>Prorocentraceae</taxon>
        <taxon>Prorocentrum</taxon>
    </lineage>
</organism>
<protein>
    <submittedName>
        <fullName evidence="1">Uncharacterized protein</fullName>
    </submittedName>
</protein>
<dbReference type="EMBL" id="CAUYUJ010009798">
    <property type="protein sequence ID" value="CAK0827700.1"/>
    <property type="molecule type" value="Genomic_DNA"/>
</dbReference>
<reference evidence="1" key="1">
    <citation type="submission" date="2023-10" db="EMBL/GenBank/DDBJ databases">
        <authorList>
            <person name="Chen Y."/>
            <person name="Shah S."/>
            <person name="Dougan E. K."/>
            <person name="Thang M."/>
            <person name="Chan C."/>
        </authorList>
    </citation>
    <scope>NUCLEOTIDE SEQUENCE [LARGE SCALE GENOMIC DNA]</scope>
</reference>
<dbReference type="Proteomes" id="UP001189429">
    <property type="component" value="Unassembled WGS sequence"/>
</dbReference>
<evidence type="ECO:0000313" key="1">
    <source>
        <dbReference type="EMBL" id="CAK0827700.1"/>
    </source>
</evidence>
<feature type="non-terminal residue" evidence="1">
    <location>
        <position position="1"/>
    </location>
</feature>
<feature type="non-terminal residue" evidence="1">
    <location>
        <position position="176"/>
    </location>
</feature>
<proteinExistence type="predicted"/>